<reference evidence="1 2" key="1">
    <citation type="submission" date="2023-11" db="EMBL/GenBank/DDBJ databases">
        <authorList>
            <person name="Cook R."/>
            <person name="Crisci M."/>
            <person name="Pye H."/>
            <person name="Adriaenssens E."/>
            <person name="Santini J."/>
        </authorList>
    </citation>
    <scope>NUCLEOTIDE SEQUENCE [LARGE SCALE GENOMIC DNA]</scope>
    <source>
        <strain evidence="1">Lak_Megaphage_Sonny</strain>
    </source>
</reference>
<protein>
    <recommendedName>
        <fullName evidence="3">Virion structural protein</fullName>
    </recommendedName>
</protein>
<sequence length="316" mass="37202">MKYLYKKIYEAINTGIQRALVLDGEEDVSIIYQHKKIDNSFNPINIFVNELLSLDIYNSDKDQIYDLYSNIIDSYNLNTDNRYKVKNFGELKKIYDAFNRVFNYKFFTYKIKNAFKSLWGWMDTSNAIMLILNDNSEISFDQFDGQDVKFIVFKSVNSKNDILIHKDYLVTDNIYQWSKRIKNNFDTSNCKIGNASQDFNGFDNTYKNINIYKKGKNNFLSYPAFQYVDNINVPGYIAYIPASGQLEFLDRNGEILTYVINCITKNKYSHIDQILQEYSDIWSSTEYTSYYAYTITGYENKSKKCHILPLFKKAES</sequence>
<accession>A0ABZ0Z5E5</accession>
<keyword evidence="2" id="KW-1185">Reference proteome</keyword>
<evidence type="ECO:0008006" key="3">
    <source>
        <dbReference type="Google" id="ProtNLM"/>
    </source>
</evidence>
<name>A0ABZ0Z5E5_9CAUD</name>
<organism evidence="1 2">
    <name type="scientific">phage Lak_Megaphage_Sonny</name>
    <dbReference type="NCBI Taxonomy" id="3109229"/>
    <lineage>
        <taxon>Viruses</taxon>
        <taxon>Duplodnaviria</taxon>
        <taxon>Heunggongvirae</taxon>
        <taxon>Uroviricota</taxon>
        <taxon>Caudoviricetes</taxon>
        <taxon>Caudoviricetes code 15 clade</taxon>
    </lineage>
</organism>
<dbReference type="Proteomes" id="UP001358193">
    <property type="component" value="Segment"/>
</dbReference>
<evidence type="ECO:0000313" key="2">
    <source>
        <dbReference type="Proteomes" id="UP001358193"/>
    </source>
</evidence>
<dbReference type="EMBL" id="OR769223">
    <property type="protein sequence ID" value="WQJ53233.1"/>
    <property type="molecule type" value="Genomic_DNA"/>
</dbReference>
<evidence type="ECO:0000313" key="1">
    <source>
        <dbReference type="EMBL" id="WQJ53233.1"/>
    </source>
</evidence>
<proteinExistence type="predicted"/>